<evidence type="ECO:0000256" key="18">
    <source>
        <dbReference type="ARBA" id="ARBA00064899"/>
    </source>
</evidence>
<dbReference type="GO" id="GO:0001518">
    <property type="term" value="C:voltage-gated sodium channel complex"/>
    <property type="evidence" value="ECO:0007669"/>
    <property type="project" value="UniProtKB-UniRule"/>
</dbReference>
<dbReference type="PANTHER" id="PTHR10037:SF223">
    <property type="entry name" value="SODIUM CHANNEL PROTEIN TYPE 4 SUBUNIT ALPHA"/>
    <property type="match status" value="1"/>
</dbReference>
<keyword evidence="13" id="KW-0325">Glycoprotein</keyword>
<evidence type="ECO:0000256" key="13">
    <source>
        <dbReference type="ARBA" id="ARBA00023180"/>
    </source>
</evidence>
<name>A0A9D3TDR8_MEGAT</name>
<dbReference type="InterPro" id="IPR058542">
    <property type="entry name" value="IQ_SCN5A_C"/>
</dbReference>
<keyword evidence="4" id="KW-1003">Cell membrane</keyword>
<evidence type="ECO:0000259" key="21">
    <source>
        <dbReference type="Pfam" id="PF00520"/>
    </source>
</evidence>
<keyword evidence="10 19" id="KW-0406">Ion transport</keyword>
<feature type="domain" description="Ion transport" evidence="21">
    <location>
        <begin position="591"/>
        <end position="859"/>
    </location>
</feature>
<dbReference type="EMBL" id="JAFDVH010000001">
    <property type="protein sequence ID" value="KAG7491322.1"/>
    <property type="molecule type" value="Genomic_DNA"/>
</dbReference>
<evidence type="ECO:0000256" key="20">
    <source>
        <dbReference type="SAM" id="MobiDB-lite"/>
    </source>
</evidence>
<comment type="function">
    <text evidence="19">Mediates the voltage-dependent sodium ion permeability of excitable membranes. Assuming opened or closed conformations in response to the voltage difference across the membrane, the protein forms a sodium-selective channel through which Na(+) ions may pass in accordance with their electrochemical gradient.</text>
</comment>
<feature type="compositionally biased region" description="Basic and acidic residues" evidence="20">
    <location>
        <begin position="534"/>
        <end position="548"/>
    </location>
</feature>
<feature type="transmembrane region" description="Helical" evidence="19">
    <location>
        <begin position="1049"/>
        <end position="1070"/>
    </location>
</feature>
<dbReference type="OrthoDB" id="2984333at2759"/>
<keyword evidence="15 19" id="KW-0407">Ion channel</keyword>
<dbReference type="GO" id="GO:0005248">
    <property type="term" value="F:voltage-gated sodium channel activity"/>
    <property type="evidence" value="ECO:0007669"/>
    <property type="project" value="InterPro"/>
</dbReference>
<dbReference type="Pfam" id="PF24609">
    <property type="entry name" value="IQ_SCN5A_C"/>
    <property type="match status" value="1"/>
</dbReference>
<comment type="function">
    <text evidence="17">Pore-forming subunit of a voltage-gated sodium (Nav) channel that directly mediates the depolarizing phase of action potentials in excitable membranes. Navs, also called VGSCs (voltage-gated sodium channels) or VDSCs (voltage-dependent sodium channels), operate by switching between closed and open conformations depending on the voltage difference across the membrane. In the open conformation they allow Na(+) ions to selectively pass through the pore, along their electrochemical gradient. The influx of Na+ ions provokes membrane depolarization, initiating the propagation of electrical signals throughout cells and tissues.</text>
</comment>
<feature type="transmembrane region" description="Helical" evidence="19">
    <location>
        <begin position="584"/>
        <end position="607"/>
    </location>
</feature>
<organism evidence="24 25">
    <name type="scientific">Megalops atlanticus</name>
    <name type="common">Tarpon</name>
    <name type="synonym">Clupea gigantea</name>
    <dbReference type="NCBI Taxonomy" id="7932"/>
    <lineage>
        <taxon>Eukaryota</taxon>
        <taxon>Metazoa</taxon>
        <taxon>Chordata</taxon>
        <taxon>Craniata</taxon>
        <taxon>Vertebrata</taxon>
        <taxon>Euteleostomi</taxon>
        <taxon>Actinopterygii</taxon>
        <taxon>Neopterygii</taxon>
        <taxon>Teleostei</taxon>
        <taxon>Elopiformes</taxon>
        <taxon>Megalopidae</taxon>
        <taxon>Megalops</taxon>
    </lineage>
</organism>
<keyword evidence="11 19" id="KW-0472">Membrane</keyword>
<evidence type="ECO:0000256" key="6">
    <source>
        <dbReference type="ARBA" id="ARBA00022737"/>
    </source>
</evidence>
<dbReference type="InterPro" id="IPR005821">
    <property type="entry name" value="Ion_trans_dom"/>
</dbReference>
<dbReference type="SUPFAM" id="SSF81324">
    <property type="entry name" value="Voltage-gated potassium channels"/>
    <property type="match status" value="4"/>
</dbReference>
<feature type="transmembrane region" description="Helical" evidence="19">
    <location>
        <begin position="828"/>
        <end position="851"/>
    </location>
</feature>
<feature type="domain" description="SCN5A-like C-terminal IQ motif" evidence="23">
    <location>
        <begin position="1251"/>
        <end position="1282"/>
    </location>
</feature>
<feature type="domain" description="Ion transport" evidence="21">
    <location>
        <begin position="893"/>
        <end position="1137"/>
    </location>
</feature>
<dbReference type="GO" id="GO:0086010">
    <property type="term" value="P:membrane depolarization during action potential"/>
    <property type="evidence" value="ECO:0007669"/>
    <property type="project" value="TreeGrafter"/>
</dbReference>
<feature type="domain" description="Ion transport" evidence="21">
    <location>
        <begin position="324"/>
        <end position="486"/>
    </location>
</feature>
<feature type="region of interest" description="Disordered" evidence="20">
    <location>
        <begin position="78"/>
        <end position="102"/>
    </location>
</feature>
<evidence type="ECO:0000256" key="15">
    <source>
        <dbReference type="ARBA" id="ARBA00023303"/>
    </source>
</evidence>
<dbReference type="Pfam" id="PF06512">
    <property type="entry name" value="Na_trans_assoc"/>
    <property type="match status" value="1"/>
</dbReference>
<dbReference type="PANTHER" id="PTHR10037">
    <property type="entry name" value="VOLTAGE-GATED CATION CHANNEL CALCIUM AND SODIUM"/>
    <property type="match status" value="1"/>
</dbReference>
<dbReference type="FunFam" id="1.10.287.70:FF:000117">
    <property type="entry name" value="Voltage-gated Ca2+ channel, alpha subunit"/>
    <property type="match status" value="1"/>
</dbReference>
<keyword evidence="2 19" id="KW-0813">Transport</keyword>
<evidence type="ECO:0000313" key="24">
    <source>
        <dbReference type="EMBL" id="KAG7491322.1"/>
    </source>
</evidence>
<feature type="transmembrane region" description="Helical" evidence="19">
    <location>
        <begin position="223"/>
        <end position="242"/>
    </location>
</feature>
<feature type="transmembrane region" description="Helical" evidence="19">
    <location>
        <begin position="627"/>
        <end position="645"/>
    </location>
</feature>
<keyword evidence="8 19" id="KW-1133">Transmembrane helix</keyword>
<evidence type="ECO:0000256" key="7">
    <source>
        <dbReference type="ARBA" id="ARBA00022882"/>
    </source>
</evidence>
<evidence type="ECO:0000256" key="12">
    <source>
        <dbReference type="ARBA" id="ARBA00023157"/>
    </source>
</evidence>
<feature type="domain" description="Sodium ion transport-associated" evidence="22">
    <location>
        <begin position="522"/>
        <end position="585"/>
    </location>
</feature>
<evidence type="ECO:0000256" key="11">
    <source>
        <dbReference type="ARBA" id="ARBA00023136"/>
    </source>
</evidence>
<dbReference type="Gene3D" id="1.10.238.10">
    <property type="entry name" value="EF-hand"/>
    <property type="match status" value="1"/>
</dbReference>
<feature type="transmembrane region" description="Helical" evidence="19">
    <location>
        <begin position="714"/>
        <end position="737"/>
    </location>
</feature>
<feature type="transmembrane region" description="Helical" evidence="19">
    <location>
        <begin position="1017"/>
        <end position="1037"/>
    </location>
</feature>
<dbReference type="FunFam" id="1.10.238.10:FF:000002">
    <property type="entry name" value="Sodium channel protein"/>
    <property type="match status" value="1"/>
</dbReference>
<feature type="transmembrane region" description="Helical" evidence="19">
    <location>
        <begin position="951"/>
        <end position="973"/>
    </location>
</feature>
<keyword evidence="6" id="KW-0677">Repeat</keyword>
<feature type="transmembrane region" description="Helical" evidence="19">
    <location>
        <begin position="278"/>
        <end position="298"/>
    </location>
</feature>
<dbReference type="FunFam" id="1.10.287.70:FF:000001">
    <property type="entry name" value="Sodium channel protein"/>
    <property type="match status" value="1"/>
</dbReference>
<protein>
    <recommendedName>
        <fullName evidence="19">Sodium channel protein</fullName>
    </recommendedName>
</protein>
<dbReference type="Gene3D" id="1.20.5.1190">
    <property type="entry name" value="iswi atpase"/>
    <property type="match status" value="1"/>
</dbReference>
<evidence type="ECO:0000256" key="5">
    <source>
        <dbReference type="ARBA" id="ARBA00022692"/>
    </source>
</evidence>
<keyword evidence="12" id="KW-1015">Disulfide bond</keyword>
<feature type="transmembrane region" description="Helical" evidence="19">
    <location>
        <begin position="657"/>
        <end position="678"/>
    </location>
</feature>
<feature type="transmembrane region" description="Helical" evidence="19">
    <location>
        <begin position="894"/>
        <end position="912"/>
    </location>
</feature>
<feature type="region of interest" description="Disordered" evidence="20">
    <location>
        <begin position="527"/>
        <end position="548"/>
    </location>
</feature>
<keyword evidence="5 19" id="KW-0812">Transmembrane</keyword>
<dbReference type="PRINTS" id="PR00170">
    <property type="entry name" value="NACHANNEL"/>
</dbReference>
<dbReference type="Proteomes" id="UP001046870">
    <property type="component" value="Chromosome 1"/>
</dbReference>
<evidence type="ECO:0000256" key="8">
    <source>
        <dbReference type="ARBA" id="ARBA00022989"/>
    </source>
</evidence>
<dbReference type="InterPro" id="IPR027359">
    <property type="entry name" value="Volt_channel_dom_sf"/>
</dbReference>
<reference evidence="24" key="1">
    <citation type="submission" date="2021-01" db="EMBL/GenBank/DDBJ databases">
        <authorList>
            <person name="Zahm M."/>
            <person name="Roques C."/>
            <person name="Cabau C."/>
            <person name="Klopp C."/>
            <person name="Donnadieu C."/>
            <person name="Jouanno E."/>
            <person name="Lampietro C."/>
            <person name="Louis A."/>
            <person name="Herpin A."/>
            <person name="Echchiki A."/>
            <person name="Berthelot C."/>
            <person name="Parey E."/>
            <person name="Roest-Crollius H."/>
            <person name="Braasch I."/>
            <person name="Postlethwait J."/>
            <person name="Bobe J."/>
            <person name="Montfort J."/>
            <person name="Bouchez O."/>
            <person name="Begum T."/>
            <person name="Mejri S."/>
            <person name="Adams A."/>
            <person name="Chen W.-J."/>
            <person name="Guiguen Y."/>
        </authorList>
    </citation>
    <scope>NUCLEOTIDE SEQUENCE</scope>
    <source>
        <strain evidence="24">YG-15Mar2019-1</strain>
        <tissue evidence="24">Brain</tissue>
    </source>
</reference>
<dbReference type="InterPro" id="IPR010526">
    <property type="entry name" value="Na_trans_assoc_dom"/>
</dbReference>
<proteinExistence type="inferred from homology"/>
<evidence type="ECO:0000313" key="25">
    <source>
        <dbReference type="Proteomes" id="UP001046870"/>
    </source>
</evidence>
<evidence type="ECO:0000256" key="10">
    <source>
        <dbReference type="ARBA" id="ARBA00023065"/>
    </source>
</evidence>
<evidence type="ECO:0000256" key="1">
    <source>
        <dbReference type="ARBA" id="ARBA00004651"/>
    </source>
</evidence>
<comment type="caution">
    <text evidence="19">Lacks conserved residue(s) required for the propagation of feature annotation.</text>
</comment>
<feature type="region of interest" description="Disordered" evidence="20">
    <location>
        <begin position="1273"/>
        <end position="1294"/>
    </location>
</feature>
<evidence type="ECO:0000256" key="9">
    <source>
        <dbReference type="ARBA" id="ARBA00023053"/>
    </source>
</evidence>
<accession>A0A9D3TDR8</accession>
<evidence type="ECO:0000256" key="17">
    <source>
        <dbReference type="ARBA" id="ARBA00055248"/>
    </source>
</evidence>
<feature type="transmembrane region" description="Helical" evidence="19">
    <location>
        <begin position="384"/>
        <end position="405"/>
    </location>
</feature>
<evidence type="ECO:0000256" key="14">
    <source>
        <dbReference type="ARBA" id="ARBA00023201"/>
    </source>
</evidence>
<dbReference type="Gene3D" id="1.10.287.70">
    <property type="match status" value="4"/>
</dbReference>
<comment type="subcellular location">
    <subcellularLocation>
        <location evidence="1 19">Cell membrane</location>
        <topology evidence="1 19">Multi-pass membrane protein</topology>
    </subcellularLocation>
</comment>
<dbReference type="GO" id="GO:0019228">
    <property type="term" value="P:neuronal action potential"/>
    <property type="evidence" value="ECO:0007669"/>
    <property type="project" value="TreeGrafter"/>
</dbReference>
<dbReference type="Gene3D" id="1.20.120.350">
    <property type="entry name" value="Voltage-gated potassium channels. Chain C"/>
    <property type="match status" value="3"/>
</dbReference>
<gene>
    <name evidence="24" type="ORF">MATL_G00002360</name>
</gene>
<evidence type="ECO:0000256" key="19">
    <source>
        <dbReference type="RuleBase" id="RU361132"/>
    </source>
</evidence>
<comment type="similarity">
    <text evidence="16">Belongs to the sodium channel (TC 1.A.1.10) family. Nav1.4/SCN4A subfamily.</text>
</comment>
<keyword evidence="25" id="KW-1185">Reference proteome</keyword>
<dbReference type="InterPro" id="IPR043203">
    <property type="entry name" value="VGCC_Ca_Na"/>
</dbReference>
<feature type="transmembrane region" description="Helical" evidence="19">
    <location>
        <begin position="924"/>
        <end position="945"/>
    </location>
</feature>
<evidence type="ECO:0000259" key="22">
    <source>
        <dbReference type="Pfam" id="PF06512"/>
    </source>
</evidence>
<dbReference type="FunFam" id="1.10.287.70:FF:000049">
    <property type="entry name" value="Voltage-dependent sodium channel 2"/>
    <property type="match status" value="1"/>
</dbReference>
<keyword evidence="9 19" id="KW-0915">Sodium</keyword>
<evidence type="ECO:0000256" key="16">
    <source>
        <dbReference type="ARBA" id="ARBA00038083"/>
    </source>
</evidence>
<evidence type="ECO:0000256" key="2">
    <source>
        <dbReference type="ARBA" id="ARBA00022448"/>
    </source>
</evidence>
<comment type="caution">
    <text evidence="24">The sequence shown here is derived from an EMBL/GenBank/DDBJ whole genome shotgun (WGS) entry which is preliminary data.</text>
</comment>
<feature type="transmembrane region" description="Helical" evidence="19">
    <location>
        <begin position="1103"/>
        <end position="1129"/>
    </location>
</feature>
<dbReference type="InterPro" id="IPR001696">
    <property type="entry name" value="Na_channel_asu"/>
</dbReference>
<keyword evidence="3 19" id="KW-0894">Sodium channel</keyword>
<evidence type="ECO:0000256" key="3">
    <source>
        <dbReference type="ARBA" id="ARBA00022461"/>
    </source>
</evidence>
<feature type="transmembrane region" description="Helical" evidence="19">
    <location>
        <begin position="159"/>
        <end position="181"/>
    </location>
</feature>
<keyword evidence="7 19" id="KW-0851">Voltage-gated channel</keyword>
<sequence length="1364" mass="154604">MPPQKLSLLDVWRRNRTRRLKKPKELKICPRQLPLLRDPEVAASLARQNVKLVGLLPPSGTNVFRRLAPESLAEIQRHAAEGKGKQKEREGMKKEEKRPKPSHHLEAGKVLPFIYEDPPPEMLNVPLEDLDPFYKTQKTFNVITKGNTIFRFNAEPACYILSPFSIFIMITILLNCVFMTFSDQWSFHQAEHAFTAIYAFEALVKVLSRGFCIGPFTFLRDPWNWLDVLVLIFGILNVFIALDGPLCIFQALKIIPLIPGLRATAGALIQSVRKLASAVILTMLGLYLLALFGMQLFMGTLRQRCVIWPINITAPFDTPNNSFFNFSAHISNVTELMLADVEGLSVLRSFRLLRIFMLARFWPLFNMLLRIIRNAVVAVRHLTLLLVLVVFVSSVVVMQLFSGSYRDRVCRIAEDCELPRWHAADFLHSFMLVFRILCGEWIETLWDCMEVAGQPLCITVFIAILFIGNLLLLNLLIALLLTSFSGDNMAAIDKGGEMNNLQIAIGRITRGIKKQGVVTDLSHRSMADASCKPGGEERVGIEDEPKQRDPPDCFTEACSKRCPCLRVDIAQGSGKMWWKIRRSCYAIVEHMSFEAIIIVVVVLSSIALALEDKNLEDRRVLKILLEYADQVFAYVFIVEMLLKWMGNGLKTYFTNPWCWLEFFIVTGSVPSFTVYTLGHTGLGALRALRPLRLLSKFEGTRVVLTTLWRATPSIFSVLLVLLTFWLVFTICGINLFAGKYYYCFNTTAEEYFPTDEVNNKSDCMELMMMNYTEVRWVNVKVNFDSVANGYLALLQVATFKGWMEVMYAAVDTRMVEEQLSYEDNVYMYLYFVIFITFGSFFSFTLFIGVLIDNYSQQKAKIKGQQKQRSEKQKPIPRPSNRVQGLAFDLVTKPAFDIFIMVMICLYALLLALERDDQSIEAEEILHFIRLGFVVFFTFHCLLKIFALRKYYFTIGWNVFEFIVVILLLVGVFLADLMERYLMTPYILPVLSLIRYIRGGLRNLLISLRMSLPALFNLGLLLFIVMFIYSILGMWNFAYVRRMAGIDDMFNFETFGSSMLCMFQITTLAGWDGILLPLLNYPPDCDPDALHPGSDVMGDCANPVLGIIFICSYIVISMLIGVNMFIAIILESFSVATKVSRDQLCEEDMEMFYETWERFDPEASQYVDYSRLSDLCDSLQGPLRIPKPNTVKLIAMDLPIAPGDKIHCLNILFALASEALGESGEMDALKESMEESFRVKYPSKVSHEPVTTTLKRKQEEVAAGVIQNAYRKHLLKQSGKQDKTEGPPQKGGRSTLYNSQAAEKYPAGNGVLAVSMADQPLPDTMEMQPLTSPVKDELHAAPVEVVLHSAPSSASDPSTLDGNAT</sequence>
<keyword evidence="14 19" id="KW-0739">Sodium transport</keyword>
<evidence type="ECO:0000256" key="4">
    <source>
        <dbReference type="ARBA" id="ARBA00022475"/>
    </source>
</evidence>
<feature type="transmembrane region" description="Helical" evidence="19">
    <location>
        <begin position="193"/>
        <end position="217"/>
    </location>
</feature>
<feature type="transmembrane region" description="Helical" evidence="19">
    <location>
        <begin position="458"/>
        <end position="481"/>
    </location>
</feature>
<evidence type="ECO:0000259" key="23">
    <source>
        <dbReference type="Pfam" id="PF24609"/>
    </source>
</evidence>
<dbReference type="Pfam" id="PF00520">
    <property type="entry name" value="Ion_trans"/>
    <property type="match status" value="3"/>
</dbReference>
<comment type="subunit">
    <text evidence="18">Voltage-gated sodium (Nav) channels consist of an ion-conducting alpha subunit which is functional on its own associated with regulatory beta subunits.</text>
</comment>
<feature type="transmembrane region" description="Helical" evidence="19">
    <location>
        <begin position="980"/>
        <end position="997"/>
    </location>
</feature>